<organism evidence="1 2">
    <name type="scientific">Chlorobium phaeovibrioides</name>
    <dbReference type="NCBI Taxonomy" id="1094"/>
    <lineage>
        <taxon>Bacteria</taxon>
        <taxon>Pseudomonadati</taxon>
        <taxon>Chlorobiota</taxon>
        <taxon>Chlorobiia</taxon>
        <taxon>Chlorobiales</taxon>
        <taxon>Chlorobiaceae</taxon>
        <taxon>Chlorobium/Pelodictyon group</taxon>
        <taxon>Chlorobium</taxon>
    </lineage>
</organism>
<name>A0A5M8I616_CHLPH</name>
<dbReference type="Pfam" id="PF05930">
    <property type="entry name" value="Phage_AlpA"/>
    <property type="match status" value="1"/>
</dbReference>
<dbReference type="EMBL" id="VMRG01000002">
    <property type="protein sequence ID" value="KAA6230667.1"/>
    <property type="molecule type" value="Genomic_DNA"/>
</dbReference>
<accession>A0A5M8I616</accession>
<dbReference type="InterPro" id="IPR010260">
    <property type="entry name" value="AlpA"/>
</dbReference>
<reference evidence="1 2" key="1">
    <citation type="submission" date="2019-07" db="EMBL/GenBank/DDBJ databases">
        <title>Draft genome Sequence of Chlorobium phaeovibrioides sp. strain PhvTcv-s14, from the Phylum Chlorobi.</title>
        <authorList>
            <person name="Babenko V."/>
            <person name="Boldyreva D."/>
            <person name="Kanygina A."/>
            <person name="Selezneva O."/>
            <person name="Akopiyan T."/>
            <person name="Lunina O."/>
        </authorList>
    </citation>
    <scope>NUCLEOTIDE SEQUENCE [LARGE SCALE GENOMIC DNA]</scope>
    <source>
        <strain evidence="1 2">GrTcv12</strain>
    </source>
</reference>
<sequence length="73" mass="8286">MSELRLYRLADIIGDKKQGIKPIIPVGRSSWYRGVQDGRYPKPVMLTKATPAWRSDEIDALIEKVSQESAAQR</sequence>
<comment type="caution">
    <text evidence="1">The sequence shown here is derived from an EMBL/GenBank/DDBJ whole genome shotgun (WGS) entry which is preliminary data.</text>
</comment>
<dbReference type="RefSeq" id="WP_151419768.1">
    <property type="nucleotide sequence ID" value="NZ_VMRG01000002.1"/>
</dbReference>
<evidence type="ECO:0000313" key="1">
    <source>
        <dbReference type="EMBL" id="KAA6230667.1"/>
    </source>
</evidence>
<proteinExistence type="predicted"/>
<evidence type="ECO:0000313" key="2">
    <source>
        <dbReference type="Proteomes" id="UP000327458"/>
    </source>
</evidence>
<dbReference type="Proteomes" id="UP000327458">
    <property type="component" value="Unassembled WGS sequence"/>
</dbReference>
<protein>
    <submittedName>
        <fullName evidence="1">AlpA family phage regulatory protein</fullName>
    </submittedName>
</protein>
<gene>
    <name evidence="1" type="ORF">FP507_10535</name>
</gene>
<dbReference type="AlphaFoldDB" id="A0A5M8I616"/>